<dbReference type="Proteomes" id="UP000199608">
    <property type="component" value="Unassembled WGS sequence"/>
</dbReference>
<protein>
    <submittedName>
        <fullName evidence="8">Response regulator receiver domain-containing protein</fullName>
    </submittedName>
</protein>
<dbReference type="PANTHER" id="PTHR44591:SF3">
    <property type="entry name" value="RESPONSE REGULATORY DOMAIN-CONTAINING PROTEIN"/>
    <property type="match status" value="1"/>
</dbReference>
<dbReference type="SUPFAM" id="SSF52172">
    <property type="entry name" value="CheY-like"/>
    <property type="match status" value="1"/>
</dbReference>
<dbReference type="PANTHER" id="PTHR44591">
    <property type="entry name" value="STRESS RESPONSE REGULATOR PROTEIN 1"/>
    <property type="match status" value="1"/>
</dbReference>
<feature type="modified residue" description="4-aspartylphosphate" evidence="6">
    <location>
        <position position="55"/>
    </location>
</feature>
<dbReference type="PROSITE" id="PS50110">
    <property type="entry name" value="RESPONSE_REGULATORY"/>
    <property type="match status" value="1"/>
</dbReference>
<evidence type="ECO:0000256" key="2">
    <source>
        <dbReference type="ARBA" id="ARBA00023012"/>
    </source>
</evidence>
<evidence type="ECO:0000256" key="5">
    <source>
        <dbReference type="ARBA" id="ARBA00023163"/>
    </source>
</evidence>
<dbReference type="EMBL" id="FNLL01000003">
    <property type="protein sequence ID" value="SDT93110.1"/>
    <property type="molecule type" value="Genomic_DNA"/>
</dbReference>
<dbReference type="GO" id="GO:0000160">
    <property type="term" value="P:phosphorelay signal transduction system"/>
    <property type="evidence" value="ECO:0007669"/>
    <property type="project" value="UniProtKB-KW"/>
</dbReference>
<dbReference type="Pfam" id="PF00072">
    <property type="entry name" value="Response_reg"/>
    <property type="match status" value="1"/>
</dbReference>
<dbReference type="RefSeq" id="WP_014958034.1">
    <property type="nucleotide sequence ID" value="NZ_FNLL01000003.1"/>
</dbReference>
<keyword evidence="9" id="KW-1185">Reference proteome</keyword>
<feature type="domain" description="Response regulatory" evidence="7">
    <location>
        <begin position="6"/>
        <end position="127"/>
    </location>
</feature>
<dbReference type="InterPro" id="IPR050595">
    <property type="entry name" value="Bact_response_regulator"/>
</dbReference>
<evidence type="ECO:0000313" key="8">
    <source>
        <dbReference type="EMBL" id="SDT93110.1"/>
    </source>
</evidence>
<evidence type="ECO:0000259" key="7">
    <source>
        <dbReference type="PROSITE" id="PS50110"/>
    </source>
</evidence>
<dbReference type="AlphaFoldDB" id="A0A1H2EDE3"/>
<keyword evidence="2" id="KW-0902">Two-component regulatory system</keyword>
<keyword evidence="3" id="KW-0805">Transcription regulation</keyword>
<dbReference type="InterPro" id="IPR001789">
    <property type="entry name" value="Sig_transdc_resp-reg_receiver"/>
</dbReference>
<name>A0A1H2EDE3_9BACT</name>
<dbReference type="GO" id="GO:0003677">
    <property type="term" value="F:DNA binding"/>
    <property type="evidence" value="ECO:0007669"/>
    <property type="project" value="UniProtKB-KW"/>
</dbReference>
<dbReference type="FunFam" id="3.40.50.2300:FF:000001">
    <property type="entry name" value="DNA-binding response regulator PhoB"/>
    <property type="match status" value="1"/>
</dbReference>
<accession>A0A1H2EDE3</accession>
<dbReference type="CDD" id="cd17574">
    <property type="entry name" value="REC_OmpR"/>
    <property type="match status" value="1"/>
</dbReference>
<evidence type="ECO:0000256" key="3">
    <source>
        <dbReference type="ARBA" id="ARBA00023015"/>
    </source>
</evidence>
<evidence type="ECO:0000256" key="4">
    <source>
        <dbReference type="ARBA" id="ARBA00023125"/>
    </source>
</evidence>
<evidence type="ECO:0000256" key="6">
    <source>
        <dbReference type="PROSITE-ProRule" id="PRU00169"/>
    </source>
</evidence>
<keyword evidence="1 6" id="KW-0597">Phosphoprotein</keyword>
<keyword evidence="4" id="KW-0238">DNA-binding</keyword>
<dbReference type="SMART" id="SM00448">
    <property type="entry name" value="REC"/>
    <property type="match status" value="1"/>
</dbReference>
<organism evidence="8 9">
    <name type="scientific">Desulfobacula phenolica</name>
    <dbReference type="NCBI Taxonomy" id="90732"/>
    <lineage>
        <taxon>Bacteria</taxon>
        <taxon>Pseudomonadati</taxon>
        <taxon>Thermodesulfobacteriota</taxon>
        <taxon>Desulfobacteria</taxon>
        <taxon>Desulfobacterales</taxon>
        <taxon>Desulfobacteraceae</taxon>
        <taxon>Desulfobacula</taxon>
    </lineage>
</organism>
<dbReference type="Gene3D" id="3.40.50.2300">
    <property type="match status" value="1"/>
</dbReference>
<evidence type="ECO:0000313" key="9">
    <source>
        <dbReference type="Proteomes" id="UP000199608"/>
    </source>
</evidence>
<dbReference type="InterPro" id="IPR011006">
    <property type="entry name" value="CheY-like_superfamily"/>
</dbReference>
<proteinExistence type="predicted"/>
<sequence length="129" mass="14624">MSEKQFVLVVDDDPDLVEAVSMKLEALEYRVAKAYDGEEAMEKINEEKPDLVILDVMMPRKNGWEVCEEIKNNPDLKKISVVLLTAVADSVKTTSYTHHDGKTTLADDYVPKPIDLDKLMEIVKEHCES</sequence>
<keyword evidence="5" id="KW-0804">Transcription</keyword>
<gene>
    <name evidence="8" type="ORF">SAMN04487931_10330</name>
</gene>
<reference evidence="9" key="1">
    <citation type="submission" date="2016-10" db="EMBL/GenBank/DDBJ databases">
        <authorList>
            <person name="Varghese N."/>
            <person name="Submissions S."/>
        </authorList>
    </citation>
    <scope>NUCLEOTIDE SEQUENCE [LARGE SCALE GENOMIC DNA]</scope>
    <source>
        <strain evidence="9">DSM 3384</strain>
    </source>
</reference>
<evidence type="ECO:0000256" key="1">
    <source>
        <dbReference type="ARBA" id="ARBA00022553"/>
    </source>
</evidence>